<dbReference type="EMBL" id="KQ257472">
    <property type="protein sequence ID" value="KNC95983.1"/>
    <property type="molecule type" value="Genomic_DNA"/>
</dbReference>
<dbReference type="InterPro" id="IPR036388">
    <property type="entry name" value="WH-like_DNA-bd_sf"/>
</dbReference>
<dbReference type="GO" id="GO:0000973">
    <property type="term" value="P:post-transcriptional tethering of RNA polymerase II gene DNA at nuclear periphery"/>
    <property type="evidence" value="ECO:0007669"/>
    <property type="project" value="TreeGrafter"/>
</dbReference>
<dbReference type="InParanoid" id="A0A0L0H5I6"/>
<comment type="similarity">
    <text evidence="1">Belongs to the CSN12 family.</text>
</comment>
<keyword evidence="2" id="KW-0472">Membrane</keyword>
<dbReference type="PROSITE" id="PS50250">
    <property type="entry name" value="PCI"/>
    <property type="match status" value="1"/>
</dbReference>
<sequence>MANNREALQSYLARISNSLDTENGALLASLVKINDAHAKTLQPVVRSMKVQALESTVRNRLDENWAEVVCGHLKVLKEMANATGSNGFGSESGGGIDIPEVVAAELQNSTAQAFHQFFPSQTRWCLPVLYALNGDLWSLSAQADDVSRKRGSKAGRLEEAARTMNKAFSYCVTDRFSPLERSRKWGTYHIVNLLFKTYFKLTQTNLCSTILRSVAAGDLPDLERYPIADQVTFKFYVGVLSFYNEQYKKAEEELSFALWHCPTGKGKQARKRIEKIRILILNYLIPTRFILGFLPSASLFIKYPALDYLYGNFALAIRRGDVRLFDETLYRLQRDLINRGTYLTVERARALAARMLFKKVWLINQRSTRIPMAQFQRALHLAGTDVTPDAVACMLANMIDKGYLKGYLSFEKQMVVTAKEDPFPNLKVVSV</sequence>
<organism evidence="4 5">
    <name type="scientific">Spizellomyces punctatus (strain DAOM BR117)</name>
    <dbReference type="NCBI Taxonomy" id="645134"/>
    <lineage>
        <taxon>Eukaryota</taxon>
        <taxon>Fungi</taxon>
        <taxon>Fungi incertae sedis</taxon>
        <taxon>Chytridiomycota</taxon>
        <taxon>Chytridiomycota incertae sedis</taxon>
        <taxon>Chytridiomycetes</taxon>
        <taxon>Spizellomycetales</taxon>
        <taxon>Spizellomycetaceae</taxon>
        <taxon>Spizellomyces</taxon>
    </lineage>
</organism>
<evidence type="ECO:0000313" key="4">
    <source>
        <dbReference type="EMBL" id="KNC95983.1"/>
    </source>
</evidence>
<dbReference type="RefSeq" id="XP_016604023.1">
    <property type="nucleotide sequence ID" value="XM_016756734.1"/>
</dbReference>
<evidence type="ECO:0000256" key="1">
    <source>
        <dbReference type="ARBA" id="ARBA00025771"/>
    </source>
</evidence>
<dbReference type="AlphaFoldDB" id="A0A0L0H5I6"/>
<dbReference type="eggNOG" id="KOG2688">
    <property type="taxonomic scope" value="Eukaryota"/>
</dbReference>
<dbReference type="OMA" id="INRMFTL"/>
<dbReference type="Proteomes" id="UP000053201">
    <property type="component" value="Unassembled WGS sequence"/>
</dbReference>
<dbReference type="FunCoup" id="A0A0L0H5I6">
    <property type="interactions" value="533"/>
</dbReference>
<dbReference type="InterPro" id="IPR000717">
    <property type="entry name" value="PCI_dom"/>
</dbReference>
<dbReference type="GO" id="GO:0003690">
    <property type="term" value="F:double-stranded DNA binding"/>
    <property type="evidence" value="ECO:0007669"/>
    <property type="project" value="InterPro"/>
</dbReference>
<dbReference type="OrthoDB" id="10252687at2759"/>
<dbReference type="GO" id="GO:0003723">
    <property type="term" value="F:RNA binding"/>
    <property type="evidence" value="ECO:0007669"/>
    <property type="project" value="InterPro"/>
</dbReference>
<dbReference type="PANTHER" id="PTHR12732:SF0">
    <property type="entry name" value="PCI DOMAIN-CONTAINING PROTEIN 2"/>
    <property type="match status" value="1"/>
</dbReference>
<dbReference type="GO" id="GO:0016973">
    <property type="term" value="P:poly(A)+ mRNA export from nucleus"/>
    <property type="evidence" value="ECO:0007669"/>
    <property type="project" value="TreeGrafter"/>
</dbReference>
<name>A0A0L0H5I6_SPIPD</name>
<dbReference type="VEuPathDB" id="FungiDB:SPPG_08586"/>
<dbReference type="InterPro" id="IPR045114">
    <property type="entry name" value="Csn12-like"/>
</dbReference>
<dbReference type="STRING" id="645134.A0A0L0H5I6"/>
<dbReference type="PANTHER" id="PTHR12732">
    <property type="entry name" value="UNCHARACTERIZED PROTEASOME COMPONENT REGION PCI-CONTAINING"/>
    <property type="match status" value="1"/>
</dbReference>
<feature type="transmembrane region" description="Helical" evidence="2">
    <location>
        <begin position="280"/>
        <end position="301"/>
    </location>
</feature>
<keyword evidence="2" id="KW-0812">Transmembrane</keyword>
<dbReference type="Pfam" id="PF01399">
    <property type="entry name" value="PCI"/>
    <property type="match status" value="1"/>
</dbReference>
<evidence type="ECO:0000256" key="2">
    <source>
        <dbReference type="SAM" id="Phobius"/>
    </source>
</evidence>
<keyword evidence="5" id="KW-1185">Reference proteome</keyword>
<accession>A0A0L0H5I6</accession>
<evidence type="ECO:0000259" key="3">
    <source>
        <dbReference type="PROSITE" id="PS50250"/>
    </source>
</evidence>
<gene>
    <name evidence="4" type="ORF">SPPG_08586</name>
</gene>
<dbReference type="Gene3D" id="1.10.10.10">
    <property type="entry name" value="Winged helix-like DNA-binding domain superfamily/Winged helix DNA-binding domain"/>
    <property type="match status" value="1"/>
</dbReference>
<feature type="domain" description="PCI" evidence="3">
    <location>
        <begin position="231"/>
        <end position="422"/>
    </location>
</feature>
<reference evidence="4 5" key="1">
    <citation type="submission" date="2009-08" db="EMBL/GenBank/DDBJ databases">
        <title>The Genome Sequence of Spizellomyces punctatus strain DAOM BR117.</title>
        <authorList>
            <consortium name="The Broad Institute Genome Sequencing Platform"/>
            <person name="Russ C."/>
            <person name="Cuomo C."/>
            <person name="Shea T."/>
            <person name="Young S.K."/>
            <person name="Zeng Q."/>
            <person name="Koehrsen M."/>
            <person name="Haas B."/>
            <person name="Borodovsky M."/>
            <person name="Guigo R."/>
            <person name="Alvarado L."/>
            <person name="Berlin A."/>
            <person name="Bochicchio J."/>
            <person name="Borenstein D."/>
            <person name="Chapman S."/>
            <person name="Chen Z."/>
            <person name="Engels R."/>
            <person name="Freedman E."/>
            <person name="Gellesch M."/>
            <person name="Goldberg J."/>
            <person name="Griggs A."/>
            <person name="Gujja S."/>
            <person name="Heiman D."/>
            <person name="Hepburn T."/>
            <person name="Howarth C."/>
            <person name="Jen D."/>
            <person name="Larson L."/>
            <person name="Lewis B."/>
            <person name="Mehta T."/>
            <person name="Park D."/>
            <person name="Pearson M."/>
            <person name="Roberts A."/>
            <person name="Saif S."/>
            <person name="Shenoy N."/>
            <person name="Sisk P."/>
            <person name="Stolte C."/>
            <person name="Sykes S."/>
            <person name="Thomson T."/>
            <person name="Walk T."/>
            <person name="White J."/>
            <person name="Yandava C."/>
            <person name="Burger G."/>
            <person name="Gray M.W."/>
            <person name="Holland P.W.H."/>
            <person name="King N."/>
            <person name="Lang F.B.F."/>
            <person name="Roger A.J."/>
            <person name="Ruiz-Trillo I."/>
            <person name="Lander E."/>
            <person name="Nusbaum C."/>
        </authorList>
    </citation>
    <scope>NUCLEOTIDE SEQUENCE [LARGE SCALE GENOMIC DNA]</scope>
    <source>
        <strain evidence="4 5">DAOM BR117</strain>
    </source>
</reference>
<dbReference type="GeneID" id="27691740"/>
<proteinExistence type="inferred from homology"/>
<dbReference type="SMART" id="SM00753">
    <property type="entry name" value="PAM"/>
    <property type="match status" value="1"/>
</dbReference>
<evidence type="ECO:0000313" key="5">
    <source>
        <dbReference type="Proteomes" id="UP000053201"/>
    </source>
</evidence>
<protein>
    <recommendedName>
        <fullName evidence="3">PCI domain-containing protein</fullName>
    </recommendedName>
</protein>
<dbReference type="GO" id="GO:0006368">
    <property type="term" value="P:transcription elongation by RNA polymerase II"/>
    <property type="evidence" value="ECO:0007669"/>
    <property type="project" value="TreeGrafter"/>
</dbReference>
<keyword evidence="2" id="KW-1133">Transmembrane helix</keyword>
<dbReference type="GO" id="GO:0070390">
    <property type="term" value="C:transcription export complex 2"/>
    <property type="evidence" value="ECO:0007669"/>
    <property type="project" value="TreeGrafter"/>
</dbReference>